<dbReference type="EMBL" id="FOMX01000004">
    <property type="protein sequence ID" value="SFD74561.1"/>
    <property type="molecule type" value="Genomic_DNA"/>
</dbReference>
<keyword evidence="6 7" id="KW-0472">Membrane</keyword>
<dbReference type="PANTHER" id="PTHR43044">
    <property type="match status" value="1"/>
</dbReference>
<keyword evidence="9" id="KW-1185">Reference proteome</keyword>
<keyword evidence="3" id="KW-1003">Cell membrane</keyword>
<dbReference type="STRING" id="54.SAMN02745121_01319"/>
<evidence type="ECO:0000313" key="9">
    <source>
        <dbReference type="Proteomes" id="UP000199400"/>
    </source>
</evidence>
<comment type="subcellular location">
    <subcellularLocation>
        <location evidence="1">Cell membrane</location>
        <topology evidence="1">Multi-pass membrane protein</topology>
    </subcellularLocation>
</comment>
<evidence type="ECO:0000256" key="1">
    <source>
        <dbReference type="ARBA" id="ARBA00004651"/>
    </source>
</evidence>
<organism evidence="8 9">
    <name type="scientific">Nannocystis exedens</name>
    <dbReference type="NCBI Taxonomy" id="54"/>
    <lineage>
        <taxon>Bacteria</taxon>
        <taxon>Pseudomonadati</taxon>
        <taxon>Myxococcota</taxon>
        <taxon>Polyangia</taxon>
        <taxon>Nannocystales</taxon>
        <taxon>Nannocystaceae</taxon>
        <taxon>Nannocystis</taxon>
    </lineage>
</organism>
<reference evidence="9" key="1">
    <citation type="submission" date="2016-10" db="EMBL/GenBank/DDBJ databases">
        <authorList>
            <person name="Varghese N."/>
            <person name="Submissions S."/>
        </authorList>
    </citation>
    <scope>NUCLEOTIDE SEQUENCE [LARGE SCALE GENOMIC DNA]</scope>
    <source>
        <strain evidence="9">ATCC 25963</strain>
    </source>
</reference>
<feature type="transmembrane region" description="Helical" evidence="7">
    <location>
        <begin position="408"/>
        <end position="432"/>
    </location>
</feature>
<dbReference type="Pfam" id="PF03916">
    <property type="entry name" value="NrfD"/>
    <property type="match status" value="1"/>
</dbReference>
<feature type="transmembrane region" description="Helical" evidence="7">
    <location>
        <begin position="300"/>
        <end position="321"/>
    </location>
</feature>
<evidence type="ECO:0000313" key="8">
    <source>
        <dbReference type="EMBL" id="SFD74561.1"/>
    </source>
</evidence>
<feature type="transmembrane region" description="Helical" evidence="7">
    <location>
        <begin position="220"/>
        <end position="239"/>
    </location>
</feature>
<feature type="transmembrane region" description="Helical" evidence="7">
    <location>
        <begin position="341"/>
        <end position="359"/>
    </location>
</feature>
<feature type="transmembrane region" description="Helical" evidence="7">
    <location>
        <begin position="113"/>
        <end position="131"/>
    </location>
</feature>
<dbReference type="GO" id="GO:0005886">
    <property type="term" value="C:plasma membrane"/>
    <property type="evidence" value="ECO:0007669"/>
    <property type="project" value="UniProtKB-SubCell"/>
</dbReference>
<feature type="transmembrane region" description="Helical" evidence="7">
    <location>
        <begin position="151"/>
        <end position="179"/>
    </location>
</feature>
<dbReference type="Proteomes" id="UP000199400">
    <property type="component" value="Unassembled WGS sequence"/>
</dbReference>
<accession>A0A1I1UUR6</accession>
<sequence>MIRRIDRTGRWVDGEPDLAAVDDLVAGAVRSPRTRRSWLVAAALAGLGVLALALAVFGVFWWYVGIWGVDTPVYWGIAITSFVWWVGIAHAGTLISAILLLAEQPWRRSINRFAEAMTLFAIACAGMYPLLHLGRPELFYWLLPYPNTYGYWPQFLSPLVWDFFAIATYGTVSLMFWYVGLVPDLATMRDRSTGLRARVYGLFALGWRGSARHWERHQTAYLLLAGLATTLVVSVHTIVSFDFAVAQLPGWHTTVFPPYFVAGAIFSGFAMVLTLLIPVRAWLGLQSFVTARHLDYCARLMLTAGLVVAYGYAAELFFGWYSGDPHERELVASHLHGRSAPLFWLIVGLNVVLPQSLWWRGARRSTAWLFGLSIAVNLGMWLERWLIVISSLEHGLLPTTGGDYWPTFWDWLTLVGTLGFFAFFMLLFLRFVPAIALYELRELVADRPRRGA</sequence>
<evidence type="ECO:0000256" key="4">
    <source>
        <dbReference type="ARBA" id="ARBA00022692"/>
    </source>
</evidence>
<feature type="transmembrane region" description="Helical" evidence="7">
    <location>
        <begin position="366"/>
        <end position="388"/>
    </location>
</feature>
<comment type="similarity">
    <text evidence="2">Belongs to the NrfD family.</text>
</comment>
<evidence type="ECO:0000256" key="5">
    <source>
        <dbReference type="ARBA" id="ARBA00022989"/>
    </source>
</evidence>
<feature type="transmembrane region" description="Helical" evidence="7">
    <location>
        <begin position="38"/>
        <end position="63"/>
    </location>
</feature>
<evidence type="ECO:0000256" key="2">
    <source>
        <dbReference type="ARBA" id="ARBA00008929"/>
    </source>
</evidence>
<dbReference type="PANTHER" id="PTHR43044:SF2">
    <property type="entry name" value="POLYSULPHIDE REDUCTASE NRFD"/>
    <property type="match status" value="1"/>
</dbReference>
<feature type="transmembrane region" description="Helical" evidence="7">
    <location>
        <begin position="75"/>
        <end position="101"/>
    </location>
</feature>
<feature type="transmembrane region" description="Helical" evidence="7">
    <location>
        <begin position="259"/>
        <end position="279"/>
    </location>
</feature>
<dbReference type="RefSeq" id="WP_211302473.1">
    <property type="nucleotide sequence ID" value="NZ_FOMX01000004.1"/>
</dbReference>
<protein>
    <submittedName>
        <fullName evidence="8">Quinol:cytochrome c oxidoreductase quinone-binding subunit 1</fullName>
    </submittedName>
</protein>
<evidence type="ECO:0000256" key="6">
    <source>
        <dbReference type="ARBA" id="ARBA00023136"/>
    </source>
</evidence>
<proteinExistence type="inferred from homology"/>
<keyword evidence="4 7" id="KW-0812">Transmembrane</keyword>
<keyword evidence="5 7" id="KW-1133">Transmembrane helix</keyword>
<dbReference type="InterPro" id="IPR005614">
    <property type="entry name" value="NrfD-like"/>
</dbReference>
<name>A0A1I1UUR6_9BACT</name>
<evidence type="ECO:0000256" key="3">
    <source>
        <dbReference type="ARBA" id="ARBA00022475"/>
    </source>
</evidence>
<evidence type="ECO:0000256" key="7">
    <source>
        <dbReference type="SAM" id="Phobius"/>
    </source>
</evidence>
<gene>
    <name evidence="8" type="ORF">SAMN02745121_01319</name>
</gene>
<dbReference type="AlphaFoldDB" id="A0A1I1UUR6"/>